<comment type="similarity">
    <text evidence="1">Belongs to the SMP-30/CGR1 family.</text>
</comment>
<evidence type="ECO:0000259" key="4">
    <source>
        <dbReference type="Pfam" id="PF08450"/>
    </source>
</evidence>
<dbReference type="SUPFAM" id="SSF63829">
    <property type="entry name" value="Calcium-dependent phosphotriesterase"/>
    <property type="match status" value="1"/>
</dbReference>
<feature type="binding site" evidence="3">
    <location>
        <position position="134"/>
    </location>
    <ligand>
        <name>a divalent metal cation</name>
        <dbReference type="ChEBI" id="CHEBI:60240"/>
    </ligand>
</feature>
<dbReference type="GO" id="GO:0019853">
    <property type="term" value="P:L-ascorbic acid biosynthetic process"/>
    <property type="evidence" value="ECO:0007669"/>
    <property type="project" value="TreeGrafter"/>
</dbReference>
<evidence type="ECO:0000256" key="1">
    <source>
        <dbReference type="ARBA" id="ARBA00008853"/>
    </source>
</evidence>
<organism evidence="5 6">
    <name type="scientific">Actinomadura harenae</name>
    <dbReference type="NCBI Taxonomy" id="2483351"/>
    <lineage>
        <taxon>Bacteria</taxon>
        <taxon>Bacillati</taxon>
        <taxon>Actinomycetota</taxon>
        <taxon>Actinomycetes</taxon>
        <taxon>Streptosporangiales</taxon>
        <taxon>Thermomonosporaceae</taxon>
        <taxon>Actinomadura</taxon>
    </lineage>
</organism>
<dbReference type="InterPro" id="IPR005511">
    <property type="entry name" value="SMP-30"/>
</dbReference>
<dbReference type="InterPro" id="IPR011042">
    <property type="entry name" value="6-blade_b-propeller_TolB-like"/>
</dbReference>
<evidence type="ECO:0000313" key="5">
    <source>
        <dbReference type="EMBL" id="RMI43642.1"/>
    </source>
</evidence>
<dbReference type="EMBL" id="RFFG01000024">
    <property type="protein sequence ID" value="RMI43642.1"/>
    <property type="molecule type" value="Genomic_DNA"/>
</dbReference>
<proteinExistence type="inferred from homology"/>
<feature type="binding site" evidence="3">
    <location>
        <position position="88"/>
    </location>
    <ligand>
        <name>substrate</name>
    </ligand>
</feature>
<dbReference type="Proteomes" id="UP000282674">
    <property type="component" value="Unassembled WGS sequence"/>
</dbReference>
<feature type="binding site" evidence="3">
    <location>
        <position position="182"/>
    </location>
    <ligand>
        <name>a divalent metal cation</name>
        <dbReference type="ChEBI" id="CHEBI:60240"/>
    </ligand>
</feature>
<dbReference type="Gene3D" id="2.120.10.30">
    <property type="entry name" value="TolB, C-terminal domain"/>
    <property type="match status" value="1"/>
</dbReference>
<keyword evidence="3" id="KW-0479">Metal-binding</keyword>
<dbReference type="PRINTS" id="PR01790">
    <property type="entry name" value="SMP30FAMILY"/>
</dbReference>
<dbReference type="PANTHER" id="PTHR10907">
    <property type="entry name" value="REGUCALCIN"/>
    <property type="match status" value="1"/>
</dbReference>
<dbReference type="GO" id="GO:0005509">
    <property type="term" value="F:calcium ion binding"/>
    <property type="evidence" value="ECO:0007669"/>
    <property type="project" value="TreeGrafter"/>
</dbReference>
<protein>
    <submittedName>
        <fullName evidence="5">SMP-30/gluconolactonase/LRE family protein</fullName>
    </submittedName>
</protein>
<gene>
    <name evidence="5" type="ORF">EBO15_15495</name>
</gene>
<feature type="domain" description="SMP-30/Gluconolactonase/LRE-like region" evidence="4">
    <location>
        <begin position="12"/>
        <end position="237"/>
    </location>
</feature>
<comment type="cofactor">
    <cofactor evidence="3">
        <name>Zn(2+)</name>
        <dbReference type="ChEBI" id="CHEBI:29105"/>
    </cofactor>
    <text evidence="3">Binds 1 divalent metal cation per subunit.</text>
</comment>
<name>A0A3M2M2L5_9ACTN</name>
<dbReference type="InterPro" id="IPR013658">
    <property type="entry name" value="SGL"/>
</dbReference>
<dbReference type="OrthoDB" id="2633250at2"/>
<feature type="binding site" evidence="3">
    <location>
        <position position="14"/>
    </location>
    <ligand>
        <name>a divalent metal cation</name>
        <dbReference type="ChEBI" id="CHEBI:60240"/>
    </ligand>
</feature>
<evidence type="ECO:0000313" key="6">
    <source>
        <dbReference type="Proteomes" id="UP000282674"/>
    </source>
</evidence>
<dbReference type="Pfam" id="PF08450">
    <property type="entry name" value="SGL"/>
    <property type="match status" value="1"/>
</dbReference>
<dbReference type="GO" id="GO:0004341">
    <property type="term" value="F:gluconolactonase activity"/>
    <property type="evidence" value="ECO:0007669"/>
    <property type="project" value="TreeGrafter"/>
</dbReference>
<accession>A0A3M2M2L5</accession>
<feature type="binding site" evidence="3">
    <location>
        <position position="90"/>
    </location>
    <ligand>
        <name>substrate</name>
    </ligand>
</feature>
<reference evidence="5 6" key="1">
    <citation type="submission" date="2018-10" db="EMBL/GenBank/DDBJ databases">
        <title>Isolation from soil.</title>
        <authorList>
            <person name="Hu J."/>
        </authorList>
    </citation>
    <scope>NUCLEOTIDE SEQUENCE [LARGE SCALE GENOMIC DNA]</scope>
    <source>
        <strain evidence="5 6">NEAU-Ht49</strain>
    </source>
</reference>
<evidence type="ECO:0000256" key="2">
    <source>
        <dbReference type="PIRSR" id="PIRSR605511-1"/>
    </source>
</evidence>
<feature type="active site" description="Proton donor/acceptor" evidence="2">
    <location>
        <position position="182"/>
    </location>
</feature>
<dbReference type="RefSeq" id="WP_122195100.1">
    <property type="nucleotide sequence ID" value="NZ_JBHSKC010000008.1"/>
</dbReference>
<comment type="caution">
    <text evidence="5">The sequence shown here is derived from an EMBL/GenBank/DDBJ whole genome shotgun (WGS) entry which is preliminary data.</text>
</comment>
<sequence>MIEAIGPVRALVGEAPVWDGGRLLWVDVPGGHVHRTDLASGDTETTALGPPVSFVWPTPGGTLAARGLDLLLDGRTVATVPAGPGEDRCNDGVVDGEGRVWIGTMGSPGAARLYRLDPSGGGPTPVLDGLTVSNGIRFSPDGTRLYLVDTPTGRVDVLDVDPSGGLSGRRVFAEIPGPGKPDGIAVDDDGRVWVAVWNGGAVLAHTPDGVLSERVDLPVAYPTSCAFVGKRLLVTTASRPLGDQAGPLDGALLEVVR</sequence>
<keyword evidence="3" id="KW-0862">Zinc</keyword>
<evidence type="ECO:0000256" key="3">
    <source>
        <dbReference type="PIRSR" id="PIRSR605511-2"/>
    </source>
</evidence>
<dbReference type="PANTHER" id="PTHR10907:SF47">
    <property type="entry name" value="REGUCALCIN"/>
    <property type="match status" value="1"/>
</dbReference>
<keyword evidence="6" id="KW-1185">Reference proteome</keyword>
<dbReference type="AlphaFoldDB" id="A0A3M2M2L5"/>